<dbReference type="EMBL" id="JBEHCU010011292">
    <property type="protein sequence ID" value="KAL1376935.1"/>
    <property type="molecule type" value="Genomic_DNA"/>
</dbReference>
<comment type="caution">
    <text evidence="1">The sequence shown here is derived from an EMBL/GenBank/DDBJ whole genome shotgun (WGS) entry which is preliminary data.</text>
</comment>
<accession>A0ABD1CKY1</accession>
<protein>
    <submittedName>
        <fullName evidence="1">Uncharacterized protein</fullName>
    </submittedName>
</protein>
<keyword evidence="2" id="KW-1185">Reference proteome</keyword>
<organism evidence="1 2">
    <name type="scientific">Culex pipiens pipiens</name>
    <name type="common">Northern house mosquito</name>
    <dbReference type="NCBI Taxonomy" id="38569"/>
    <lineage>
        <taxon>Eukaryota</taxon>
        <taxon>Metazoa</taxon>
        <taxon>Ecdysozoa</taxon>
        <taxon>Arthropoda</taxon>
        <taxon>Hexapoda</taxon>
        <taxon>Insecta</taxon>
        <taxon>Pterygota</taxon>
        <taxon>Neoptera</taxon>
        <taxon>Endopterygota</taxon>
        <taxon>Diptera</taxon>
        <taxon>Nematocera</taxon>
        <taxon>Culicoidea</taxon>
        <taxon>Culicidae</taxon>
        <taxon>Culicinae</taxon>
        <taxon>Culicini</taxon>
        <taxon>Culex</taxon>
        <taxon>Culex</taxon>
    </lineage>
</organism>
<dbReference type="Proteomes" id="UP001562425">
    <property type="component" value="Unassembled WGS sequence"/>
</dbReference>
<gene>
    <name evidence="1" type="ORF">pipiens_016595</name>
</gene>
<dbReference type="AlphaFoldDB" id="A0ABD1CKY1"/>
<sequence>MIVLLHAFAHIYLAGRQATKEKSNSLAHWQIFVIQFPVEWDGAHVHINAQDVVRKKLVEWWCSCKGKPNYFGVRWEAECIKSCTRHGNDSDALDDGDQGRI</sequence>
<proteinExistence type="predicted"/>
<evidence type="ECO:0000313" key="1">
    <source>
        <dbReference type="EMBL" id="KAL1376935.1"/>
    </source>
</evidence>
<name>A0ABD1CKY1_CULPP</name>
<reference evidence="1 2" key="1">
    <citation type="submission" date="2024-05" db="EMBL/GenBank/DDBJ databases">
        <title>Culex pipiens pipiens assembly and annotation.</title>
        <authorList>
            <person name="Alout H."/>
            <person name="Durand T."/>
        </authorList>
    </citation>
    <scope>NUCLEOTIDE SEQUENCE [LARGE SCALE GENOMIC DNA]</scope>
    <source>
        <strain evidence="1">HA-2024</strain>
        <tissue evidence="1">Whole body</tissue>
    </source>
</reference>
<evidence type="ECO:0000313" key="2">
    <source>
        <dbReference type="Proteomes" id="UP001562425"/>
    </source>
</evidence>